<comment type="caution">
    <text evidence="2">The sequence shown here is derived from an EMBL/GenBank/DDBJ whole genome shotgun (WGS) entry which is preliminary data.</text>
</comment>
<feature type="compositionally biased region" description="Polar residues" evidence="1">
    <location>
        <begin position="10"/>
        <end position="21"/>
    </location>
</feature>
<dbReference type="Proteomes" id="UP001152523">
    <property type="component" value="Unassembled WGS sequence"/>
</dbReference>
<reference evidence="2" key="1">
    <citation type="submission" date="2022-07" db="EMBL/GenBank/DDBJ databases">
        <authorList>
            <person name="Macas J."/>
            <person name="Novak P."/>
            <person name="Neumann P."/>
        </authorList>
    </citation>
    <scope>NUCLEOTIDE SEQUENCE</scope>
</reference>
<proteinExistence type="predicted"/>
<evidence type="ECO:0000313" key="3">
    <source>
        <dbReference type="Proteomes" id="UP001152523"/>
    </source>
</evidence>
<feature type="compositionally biased region" description="Basic and acidic residues" evidence="1">
    <location>
        <begin position="23"/>
        <end position="32"/>
    </location>
</feature>
<protein>
    <submittedName>
        <fullName evidence="2">Uncharacterized protein</fullName>
    </submittedName>
</protein>
<sequence length="101" mass="11014">MHGGSRAWNGRSQGPTPSAGKNNRFETADVRTRFPRTSSKGADQAKHQRCKHLSLPDRAKVMTFQSSNAIHRPGGLVGHRMAGLGVFASEIISGRSEKIQF</sequence>
<organism evidence="2 3">
    <name type="scientific">Cuscuta epithymum</name>
    <dbReference type="NCBI Taxonomy" id="186058"/>
    <lineage>
        <taxon>Eukaryota</taxon>
        <taxon>Viridiplantae</taxon>
        <taxon>Streptophyta</taxon>
        <taxon>Embryophyta</taxon>
        <taxon>Tracheophyta</taxon>
        <taxon>Spermatophyta</taxon>
        <taxon>Magnoliopsida</taxon>
        <taxon>eudicotyledons</taxon>
        <taxon>Gunneridae</taxon>
        <taxon>Pentapetalae</taxon>
        <taxon>asterids</taxon>
        <taxon>lamiids</taxon>
        <taxon>Solanales</taxon>
        <taxon>Convolvulaceae</taxon>
        <taxon>Cuscuteae</taxon>
        <taxon>Cuscuta</taxon>
        <taxon>Cuscuta subgen. Cuscuta</taxon>
    </lineage>
</organism>
<dbReference type="AlphaFoldDB" id="A0AAV0E033"/>
<feature type="region of interest" description="Disordered" evidence="1">
    <location>
        <begin position="1"/>
        <end position="51"/>
    </location>
</feature>
<name>A0AAV0E033_9ASTE</name>
<dbReference type="EMBL" id="CAMAPF010000208">
    <property type="protein sequence ID" value="CAH9113524.1"/>
    <property type="molecule type" value="Genomic_DNA"/>
</dbReference>
<accession>A0AAV0E033</accession>
<keyword evidence="3" id="KW-1185">Reference proteome</keyword>
<gene>
    <name evidence="2" type="ORF">CEPIT_LOCUS20351</name>
</gene>
<evidence type="ECO:0000256" key="1">
    <source>
        <dbReference type="SAM" id="MobiDB-lite"/>
    </source>
</evidence>
<evidence type="ECO:0000313" key="2">
    <source>
        <dbReference type="EMBL" id="CAH9113524.1"/>
    </source>
</evidence>